<sequence>MPLEFSSTSPRFIQIVGGYVVQFWLN</sequence>
<dbReference type="EMBL" id="GGEC01071742">
    <property type="protein sequence ID" value="MBX52226.1"/>
    <property type="molecule type" value="Transcribed_RNA"/>
</dbReference>
<name>A0A2P2PBV4_RHIMU</name>
<protein>
    <submittedName>
        <fullName evidence="1">Uncharacterized protein</fullName>
    </submittedName>
</protein>
<dbReference type="AlphaFoldDB" id="A0A2P2PBV4"/>
<accession>A0A2P2PBV4</accession>
<reference evidence="1" key="1">
    <citation type="submission" date="2018-02" db="EMBL/GenBank/DDBJ databases">
        <title>Rhizophora mucronata_Transcriptome.</title>
        <authorList>
            <person name="Meera S.P."/>
            <person name="Sreeshan A."/>
            <person name="Augustine A."/>
        </authorList>
    </citation>
    <scope>NUCLEOTIDE SEQUENCE</scope>
    <source>
        <tissue evidence="1">Leaf</tissue>
    </source>
</reference>
<proteinExistence type="predicted"/>
<organism evidence="1">
    <name type="scientific">Rhizophora mucronata</name>
    <name type="common">Asiatic mangrove</name>
    <dbReference type="NCBI Taxonomy" id="61149"/>
    <lineage>
        <taxon>Eukaryota</taxon>
        <taxon>Viridiplantae</taxon>
        <taxon>Streptophyta</taxon>
        <taxon>Embryophyta</taxon>
        <taxon>Tracheophyta</taxon>
        <taxon>Spermatophyta</taxon>
        <taxon>Magnoliopsida</taxon>
        <taxon>eudicotyledons</taxon>
        <taxon>Gunneridae</taxon>
        <taxon>Pentapetalae</taxon>
        <taxon>rosids</taxon>
        <taxon>fabids</taxon>
        <taxon>Malpighiales</taxon>
        <taxon>Rhizophoraceae</taxon>
        <taxon>Rhizophora</taxon>
    </lineage>
</organism>
<evidence type="ECO:0000313" key="1">
    <source>
        <dbReference type="EMBL" id="MBX52226.1"/>
    </source>
</evidence>